<evidence type="ECO:0000313" key="2">
    <source>
        <dbReference type="EMBL" id="RHG21012.1"/>
    </source>
</evidence>
<evidence type="ECO:0000313" key="3">
    <source>
        <dbReference type="Proteomes" id="UP000285697"/>
    </source>
</evidence>
<dbReference type="SUPFAM" id="SSF53098">
    <property type="entry name" value="Ribonuclease H-like"/>
    <property type="match status" value="1"/>
</dbReference>
<dbReference type="NCBIfam" id="NF033559">
    <property type="entry name" value="transpos_IS1634"/>
    <property type="match status" value="1"/>
</dbReference>
<name>A0A414SMD4_MEDGN</name>
<protein>
    <submittedName>
        <fullName evidence="2">IS1634 family transposase</fullName>
    </submittedName>
</protein>
<dbReference type="GO" id="GO:0006313">
    <property type="term" value="P:DNA transposition"/>
    <property type="evidence" value="ECO:0007669"/>
    <property type="project" value="InterPro"/>
</dbReference>
<organism evidence="2 3">
    <name type="scientific">Mediterraneibacter gnavus</name>
    <name type="common">Ruminococcus gnavus</name>
    <dbReference type="NCBI Taxonomy" id="33038"/>
    <lineage>
        <taxon>Bacteria</taxon>
        <taxon>Bacillati</taxon>
        <taxon>Bacillota</taxon>
        <taxon>Clostridia</taxon>
        <taxon>Lachnospirales</taxon>
        <taxon>Lachnospiraceae</taxon>
        <taxon>Mediterraneibacter</taxon>
    </lineage>
</organism>
<dbReference type="AlphaFoldDB" id="A0A414SMD4"/>
<dbReference type="PANTHER" id="PTHR34614:SF2">
    <property type="entry name" value="TRANSPOSASE IS4-LIKE DOMAIN-CONTAINING PROTEIN"/>
    <property type="match status" value="1"/>
</dbReference>
<dbReference type="RefSeq" id="WP_118262823.1">
    <property type="nucleotide sequence ID" value="NZ_AP031447.1"/>
</dbReference>
<proteinExistence type="predicted"/>
<reference evidence="2 3" key="1">
    <citation type="submission" date="2018-08" db="EMBL/GenBank/DDBJ databases">
        <title>A genome reference for cultivated species of the human gut microbiota.</title>
        <authorList>
            <person name="Zou Y."/>
            <person name="Xue W."/>
            <person name="Luo G."/>
        </authorList>
    </citation>
    <scope>NUCLEOTIDE SEQUENCE [LARGE SCALE GENOMIC DNA]</scope>
    <source>
        <strain evidence="2 3">AM22-7AC</strain>
    </source>
</reference>
<dbReference type="InterPro" id="IPR047654">
    <property type="entry name" value="IS1634_transpos"/>
</dbReference>
<dbReference type="GO" id="GO:0004803">
    <property type="term" value="F:transposase activity"/>
    <property type="evidence" value="ECO:0007669"/>
    <property type="project" value="InterPro"/>
</dbReference>
<dbReference type="Pfam" id="PF01609">
    <property type="entry name" value="DDE_Tnp_1"/>
    <property type="match status" value="1"/>
</dbReference>
<feature type="domain" description="Transposase IS4-like" evidence="1">
    <location>
        <begin position="229"/>
        <end position="501"/>
    </location>
</feature>
<dbReference type="GO" id="GO:0003677">
    <property type="term" value="F:DNA binding"/>
    <property type="evidence" value="ECO:0007669"/>
    <property type="project" value="InterPro"/>
</dbReference>
<comment type="caution">
    <text evidence="2">The sequence shown here is derived from an EMBL/GenBank/DDBJ whole genome shotgun (WGS) entry which is preliminary data.</text>
</comment>
<gene>
    <name evidence="2" type="ORF">DW270_04095</name>
</gene>
<dbReference type="InterPro" id="IPR002559">
    <property type="entry name" value="Transposase_11"/>
</dbReference>
<dbReference type="PANTHER" id="PTHR34614">
    <property type="match status" value="1"/>
</dbReference>
<accession>A0A414SMD4</accession>
<sequence length="582" mass="68110">MYIAVTGSRNNKDVYIYQSFRKENGKSSSRIYKKLGKYNTLLEQFDGNVDRLMAWAKEQAAKETELYKQHTGKIAVEFSKAATIPRNKQRSFNVGYLFLQDLCTQLRLDKICRTIKGRHKFKYNLNAILTDLVYARILSPSSKLASYEYCQSLLESPKYSLQDVYRSLSVIAEESDFIQSELYKNSNFLHPRNNRILYYDCTNYYFEIEEEGDFRRYGKSKENRPNPIVTMGLFMDADGIPLAFDIFPGNQNEQTTLKPLEAKILQDFNCSEFIYCSDSGLGSASNRRFNSLGNRAYIITHSLKKMKKEDREIALNPTQFRKVGSQKFIDLRTLDETDEEVYHTIYYKEVPVVTGNMDETLIITYSPKYKAYQRKIRARQIERAQKILATPGRKRKGKNQNDPMRFVKKTSITSEGEIAEKQVYDLDEEQIEKEEMYDGFYAVITNLEGDISEIIRINKQRWEIEENFRILKTEFEARPVYVRREDRIKAHFMTCYISLLLYRLLEKKLGNAYTASQILRTLRSMQMTLLNTASGYIPSYTRTELTDTLHKAFGFRTDYEFITKSSMRTIIKDTKQIKAKTS</sequence>
<dbReference type="InterPro" id="IPR012337">
    <property type="entry name" value="RNaseH-like_sf"/>
</dbReference>
<dbReference type="EMBL" id="QRIA01000004">
    <property type="protein sequence ID" value="RHG21012.1"/>
    <property type="molecule type" value="Genomic_DNA"/>
</dbReference>
<dbReference type="Proteomes" id="UP000285697">
    <property type="component" value="Unassembled WGS sequence"/>
</dbReference>
<evidence type="ECO:0000259" key="1">
    <source>
        <dbReference type="Pfam" id="PF01609"/>
    </source>
</evidence>